<accession>A0A1G4YG05</accession>
<dbReference type="Gene3D" id="3.90.550.10">
    <property type="entry name" value="Spore Coat Polysaccharide Biosynthesis Protein SpsA, Chain A"/>
    <property type="match status" value="1"/>
</dbReference>
<evidence type="ECO:0000313" key="1">
    <source>
        <dbReference type="EMBL" id="SCX52441.1"/>
    </source>
</evidence>
<dbReference type="PANTHER" id="PTHR43179:SF7">
    <property type="entry name" value="RHAMNOSYLTRANSFERASE WBBL"/>
    <property type="match status" value="1"/>
</dbReference>
<dbReference type="AlphaFoldDB" id="A0A1G4YG05"/>
<dbReference type="InterPro" id="IPR029044">
    <property type="entry name" value="Nucleotide-diphossugar_trans"/>
</dbReference>
<dbReference type="Proteomes" id="UP000183569">
    <property type="component" value="Unassembled WGS sequence"/>
</dbReference>
<evidence type="ECO:0000313" key="2">
    <source>
        <dbReference type="Proteomes" id="UP000183569"/>
    </source>
</evidence>
<dbReference type="RefSeq" id="WP_025263555.1">
    <property type="nucleotide sequence ID" value="NZ_FMUI01000007.1"/>
</dbReference>
<dbReference type="PANTHER" id="PTHR43179">
    <property type="entry name" value="RHAMNOSYLTRANSFERASE WBBL"/>
    <property type="match status" value="1"/>
</dbReference>
<sequence length="261" mass="30493">MKVFISIVSHNHFSVIRKLSSLPRLAEYYNVVIIDNVNEYGLSEWCKKHNIKYLSNQEAKGFGENNNIIFEFCQKHEGLQEDDWFLVLNPDVAIEPSVIANLIQDMNKNNQKIAAINLFKDFERTRYDNSIRSYPRAVDFASSYIFGVNKTIIDKSKIDKPTIVDWASGSFLMFNCNLYRQLGGFDTRYFMYCEDIDICYRANQIHGEKVVYYPQHQAIHLAAHSNRKLFSKSFIWHVKSIIRFLCYKNGLENGSRKNILS</sequence>
<reference evidence="1 2" key="1">
    <citation type="submission" date="2016-10" db="EMBL/GenBank/DDBJ databases">
        <authorList>
            <person name="Varghese N."/>
            <person name="Submissions S."/>
        </authorList>
    </citation>
    <scope>NUCLEOTIDE SEQUENCE [LARGE SCALE GENOMIC DNA]</scope>
    <source>
        <strain evidence="1 2">CGMCC 1.12102</strain>
    </source>
</reference>
<protein>
    <recommendedName>
        <fullName evidence="3">Glycosyltransferase family 2 protein</fullName>
    </recommendedName>
</protein>
<comment type="caution">
    <text evidence="1">The sequence shown here is derived from an EMBL/GenBank/DDBJ whole genome shotgun (WGS) entry which is preliminary data.</text>
</comment>
<dbReference type="EMBL" id="FMUI01000007">
    <property type="protein sequence ID" value="SCX52441.1"/>
    <property type="molecule type" value="Genomic_DNA"/>
</dbReference>
<name>A0A1G4YG05_9ENTR</name>
<organism evidence="1 2">
    <name type="scientific">Kosakonia sacchari</name>
    <dbReference type="NCBI Taxonomy" id="1158459"/>
    <lineage>
        <taxon>Bacteria</taxon>
        <taxon>Pseudomonadati</taxon>
        <taxon>Pseudomonadota</taxon>
        <taxon>Gammaproteobacteria</taxon>
        <taxon>Enterobacterales</taxon>
        <taxon>Enterobacteriaceae</taxon>
        <taxon>Kosakonia</taxon>
    </lineage>
</organism>
<gene>
    <name evidence="1" type="ORF">SAMN02927897_02684</name>
</gene>
<dbReference type="GeneID" id="23844637"/>
<dbReference type="Pfam" id="PF13641">
    <property type="entry name" value="Glyco_tranf_2_3"/>
    <property type="match status" value="1"/>
</dbReference>
<evidence type="ECO:0008006" key="3">
    <source>
        <dbReference type="Google" id="ProtNLM"/>
    </source>
</evidence>
<proteinExistence type="predicted"/>
<dbReference type="SUPFAM" id="SSF53448">
    <property type="entry name" value="Nucleotide-diphospho-sugar transferases"/>
    <property type="match status" value="1"/>
</dbReference>